<dbReference type="Pfam" id="PF13568">
    <property type="entry name" value="OMP_b-brl_2"/>
    <property type="match status" value="1"/>
</dbReference>
<dbReference type="SUPFAM" id="SSF56925">
    <property type="entry name" value="OMPA-like"/>
    <property type="match status" value="1"/>
</dbReference>
<reference evidence="4" key="1">
    <citation type="journal article" date="2019" name="Int. J. Syst. Evol. Microbiol.">
        <title>The Global Catalogue of Microorganisms (GCM) 10K type strain sequencing project: providing services to taxonomists for standard genome sequencing and annotation.</title>
        <authorList>
            <consortium name="The Broad Institute Genomics Platform"/>
            <consortium name="The Broad Institute Genome Sequencing Center for Infectious Disease"/>
            <person name="Wu L."/>
            <person name="Ma J."/>
        </authorList>
    </citation>
    <scope>NUCLEOTIDE SEQUENCE [LARGE SCALE GENOMIC DNA]</scope>
    <source>
        <strain evidence="4">CCUG 60022</strain>
    </source>
</reference>
<keyword evidence="4" id="KW-1185">Reference proteome</keyword>
<dbReference type="EMBL" id="JBHTIC010000002">
    <property type="protein sequence ID" value="MFD0760795.1"/>
    <property type="molecule type" value="Genomic_DNA"/>
</dbReference>
<dbReference type="InterPro" id="IPR011250">
    <property type="entry name" value="OMP/PagP_B-barrel"/>
</dbReference>
<dbReference type="RefSeq" id="WP_386781361.1">
    <property type="nucleotide sequence ID" value="NZ_JBHTIC010000002.1"/>
</dbReference>
<comment type="caution">
    <text evidence="3">The sequence shown here is derived from an EMBL/GenBank/DDBJ whole genome shotgun (WGS) entry which is preliminary data.</text>
</comment>
<evidence type="ECO:0000259" key="2">
    <source>
        <dbReference type="Pfam" id="PF13568"/>
    </source>
</evidence>
<gene>
    <name evidence="3" type="ORF">ACFQZW_01740</name>
</gene>
<dbReference type="Gene3D" id="2.40.160.20">
    <property type="match status" value="1"/>
</dbReference>
<name>A0ABW2Z7D1_9FLAO</name>
<evidence type="ECO:0000313" key="3">
    <source>
        <dbReference type="EMBL" id="MFD0760795.1"/>
    </source>
</evidence>
<proteinExistence type="predicted"/>
<organism evidence="3 4">
    <name type="scientific">Lutibacter aestuarii</name>
    <dbReference type="NCBI Taxonomy" id="861111"/>
    <lineage>
        <taxon>Bacteria</taxon>
        <taxon>Pseudomonadati</taxon>
        <taxon>Bacteroidota</taxon>
        <taxon>Flavobacteriia</taxon>
        <taxon>Flavobacteriales</taxon>
        <taxon>Flavobacteriaceae</taxon>
        <taxon>Lutibacter</taxon>
    </lineage>
</organism>
<protein>
    <submittedName>
        <fullName evidence="3">Porin family protein</fullName>
    </submittedName>
</protein>
<evidence type="ECO:0000313" key="4">
    <source>
        <dbReference type="Proteomes" id="UP001597032"/>
    </source>
</evidence>
<feature type="chain" id="PRO_5045221562" evidence="1">
    <location>
        <begin position="22"/>
        <end position="232"/>
    </location>
</feature>
<feature type="signal peptide" evidence="1">
    <location>
        <begin position="1"/>
        <end position="21"/>
    </location>
</feature>
<keyword evidence="1" id="KW-0732">Signal</keyword>
<dbReference type="InterPro" id="IPR025665">
    <property type="entry name" value="Beta-barrel_OMP_2"/>
</dbReference>
<dbReference type="Proteomes" id="UP001597032">
    <property type="component" value="Unassembled WGS sequence"/>
</dbReference>
<feature type="domain" description="Outer membrane protein beta-barrel" evidence="2">
    <location>
        <begin position="36"/>
        <end position="202"/>
    </location>
</feature>
<accession>A0ABW2Z7D1</accession>
<sequence>MKKQFLLILLVIFSVTVNTYAQKKDKVIYKQTWDNQKVFWGYYLGVNKKDYKISYLVDHVFVDVKASTGFNVGLIGDYRLHKNISLRLEPGLSSNTKELAFTHIYGGAKDSIREVNATYLRIPLLIKLNANRYYNFRPYLIGGVSYDYNFSSNQDNPDDNYEGEFRMKKNNFTYEIGIGVDFYLPYFIFSPSIRGVFAINNELVKDNNPNSPWTGPIDYFGTRGIFLKLAFH</sequence>
<evidence type="ECO:0000256" key="1">
    <source>
        <dbReference type="SAM" id="SignalP"/>
    </source>
</evidence>